<dbReference type="NCBIfam" id="TIGR00474">
    <property type="entry name" value="selA"/>
    <property type="match status" value="1"/>
</dbReference>
<dbReference type="GO" id="GO:0005737">
    <property type="term" value="C:cytoplasm"/>
    <property type="evidence" value="ECO:0007669"/>
    <property type="project" value="UniProtKB-SubCell"/>
</dbReference>
<dbReference type="RefSeq" id="WP_146480606.1">
    <property type="nucleotide sequence ID" value="NZ_CP042266.1"/>
</dbReference>
<gene>
    <name evidence="8" type="primary">selA</name>
    <name evidence="11" type="ORF">FQU76_12935</name>
</gene>
<comment type="subcellular location">
    <subcellularLocation>
        <location evidence="8">Cytoplasm</location>
    </subcellularLocation>
</comment>
<evidence type="ECO:0000256" key="3">
    <source>
        <dbReference type="ARBA" id="ARBA00022679"/>
    </source>
</evidence>
<dbReference type="Pfam" id="PF03841">
    <property type="entry name" value="SelA"/>
    <property type="match status" value="1"/>
</dbReference>
<feature type="compositionally biased region" description="Basic and acidic residues" evidence="10">
    <location>
        <begin position="15"/>
        <end position="24"/>
    </location>
</feature>
<dbReference type="Gene3D" id="3.90.1150.180">
    <property type="match status" value="1"/>
</dbReference>
<reference evidence="11 12" key="1">
    <citation type="submission" date="2019-07" db="EMBL/GenBank/DDBJ databases">
        <authorList>
            <person name="Zhu P."/>
        </authorList>
    </citation>
    <scope>NUCLEOTIDE SEQUENCE [LARGE SCALE GENOMIC DNA]</scope>
    <source>
        <strain evidence="11 12">SSL-25</strain>
    </source>
</reference>
<feature type="modified residue" description="N6-(pyridoxal phosphate)lysine" evidence="8 9">
    <location>
        <position position="346"/>
    </location>
</feature>
<dbReference type="Gene3D" id="3.40.640.10">
    <property type="entry name" value="Type I PLP-dependent aspartate aminotransferase-like (Major domain)"/>
    <property type="match status" value="1"/>
</dbReference>
<feature type="compositionally biased region" description="Low complexity" evidence="10">
    <location>
        <begin position="78"/>
        <end position="92"/>
    </location>
</feature>
<protein>
    <recommendedName>
        <fullName evidence="8">L-seryl-tRNA(Sec) selenium transferase</fullName>
        <ecNumber evidence="8">2.9.1.1</ecNumber>
    </recommendedName>
    <alternativeName>
        <fullName evidence="8">Selenocysteine synthase</fullName>
        <shortName evidence="8">Sec synthase</shortName>
    </alternativeName>
    <alternativeName>
        <fullName evidence="8">Selenocysteinyl-tRNA(Sec) synthase</fullName>
    </alternativeName>
</protein>
<organism evidence="11 12">
    <name type="scientific">Streptomyces qinzhouensis</name>
    <dbReference type="NCBI Taxonomy" id="2599401"/>
    <lineage>
        <taxon>Bacteria</taxon>
        <taxon>Bacillati</taxon>
        <taxon>Actinomycetota</taxon>
        <taxon>Actinomycetes</taxon>
        <taxon>Kitasatosporales</taxon>
        <taxon>Streptomycetaceae</taxon>
        <taxon>Streptomyces</taxon>
    </lineage>
</organism>
<evidence type="ECO:0000256" key="7">
    <source>
        <dbReference type="ARBA" id="ARBA00044507"/>
    </source>
</evidence>
<keyword evidence="12" id="KW-1185">Reference proteome</keyword>
<dbReference type="InterPro" id="IPR004534">
    <property type="entry name" value="SelA_trans"/>
</dbReference>
<keyword evidence="6 8" id="KW-0711">Selenium</keyword>
<dbReference type="PANTHER" id="PTHR32328">
    <property type="entry name" value="L-SERYL-TRNA(SEC) SELENIUM TRANSFERASE"/>
    <property type="match status" value="1"/>
</dbReference>
<comment type="function">
    <text evidence="8">Converts seryl-tRNA(Sec) to selenocysteinyl-tRNA(Sec) required for selenoprotein biosynthesis.</text>
</comment>
<evidence type="ECO:0000256" key="8">
    <source>
        <dbReference type="HAMAP-Rule" id="MF_00423"/>
    </source>
</evidence>
<comment type="catalytic activity">
    <reaction evidence="8">
        <text>L-seryl-tRNA(Sec) + selenophosphate + H(+) = L-selenocysteinyl-tRNA(Sec) + phosphate</text>
        <dbReference type="Rhea" id="RHEA:22728"/>
        <dbReference type="Rhea" id="RHEA-COMP:9742"/>
        <dbReference type="Rhea" id="RHEA-COMP:9743"/>
        <dbReference type="ChEBI" id="CHEBI:15378"/>
        <dbReference type="ChEBI" id="CHEBI:16144"/>
        <dbReference type="ChEBI" id="CHEBI:43474"/>
        <dbReference type="ChEBI" id="CHEBI:78533"/>
        <dbReference type="ChEBI" id="CHEBI:78573"/>
        <dbReference type="EC" id="2.9.1.1"/>
    </reaction>
</comment>
<keyword evidence="4 8" id="KW-0663">Pyridoxal phosphate</keyword>
<evidence type="ECO:0000313" key="11">
    <source>
        <dbReference type="EMBL" id="QDY77268.1"/>
    </source>
</evidence>
<keyword evidence="3 8" id="KW-0808">Transferase</keyword>
<evidence type="ECO:0000256" key="10">
    <source>
        <dbReference type="SAM" id="MobiDB-lite"/>
    </source>
</evidence>
<evidence type="ECO:0000256" key="4">
    <source>
        <dbReference type="ARBA" id="ARBA00022898"/>
    </source>
</evidence>
<comment type="pathway">
    <text evidence="8">Aminoacyl-tRNA biosynthesis; selenocysteinyl-tRNA(Sec) biosynthesis; selenocysteinyl-tRNA(Sec) from L-seryl-tRNA(Sec) (bacterial route): step 1/1.</text>
</comment>
<dbReference type="InterPro" id="IPR018319">
    <property type="entry name" value="SelA-like"/>
</dbReference>
<feature type="compositionally biased region" description="Basic and acidic residues" evidence="10">
    <location>
        <begin position="64"/>
        <end position="77"/>
    </location>
</feature>
<keyword evidence="5 8" id="KW-0648">Protein biosynthesis</keyword>
<evidence type="ECO:0000313" key="12">
    <source>
        <dbReference type="Proteomes" id="UP000320580"/>
    </source>
</evidence>
<evidence type="ECO:0000256" key="2">
    <source>
        <dbReference type="ARBA" id="ARBA00022490"/>
    </source>
</evidence>
<feature type="compositionally biased region" description="Basic and acidic residues" evidence="10">
    <location>
        <begin position="33"/>
        <end position="43"/>
    </location>
</feature>
<dbReference type="PANTHER" id="PTHR32328:SF0">
    <property type="entry name" value="L-SERYL-TRNA(SEC) SELENIUM TRANSFERASE"/>
    <property type="match status" value="1"/>
</dbReference>
<evidence type="ECO:0000256" key="5">
    <source>
        <dbReference type="ARBA" id="ARBA00022917"/>
    </source>
</evidence>
<evidence type="ECO:0000256" key="1">
    <source>
        <dbReference type="ARBA" id="ARBA00001933"/>
    </source>
</evidence>
<dbReference type="GO" id="GO:0004125">
    <property type="term" value="F:L-seryl-tRNA(Sec) selenium transferase activity"/>
    <property type="evidence" value="ECO:0007669"/>
    <property type="project" value="UniProtKB-UniRule"/>
</dbReference>
<dbReference type="InterPro" id="IPR015424">
    <property type="entry name" value="PyrdxlP-dep_Trfase"/>
</dbReference>
<feature type="region of interest" description="Disordered" evidence="10">
    <location>
        <begin position="1"/>
        <end position="115"/>
    </location>
</feature>
<name>A0A5B8IFA1_9ACTN</name>
<dbReference type="OrthoDB" id="9787096at2"/>
<comment type="cofactor">
    <cofactor evidence="1 8 9">
        <name>pyridoxal 5'-phosphate</name>
        <dbReference type="ChEBI" id="CHEBI:597326"/>
    </cofactor>
</comment>
<dbReference type="GO" id="GO:0001514">
    <property type="term" value="P:selenocysteine incorporation"/>
    <property type="evidence" value="ECO:0007669"/>
    <property type="project" value="UniProtKB-UniRule"/>
</dbReference>
<evidence type="ECO:0000256" key="9">
    <source>
        <dbReference type="PIRSR" id="PIRSR618319-50"/>
    </source>
</evidence>
<dbReference type="EC" id="2.9.1.1" evidence="8"/>
<dbReference type="SUPFAM" id="SSF53383">
    <property type="entry name" value="PLP-dependent transferases"/>
    <property type="match status" value="1"/>
</dbReference>
<evidence type="ECO:0000256" key="6">
    <source>
        <dbReference type="ARBA" id="ARBA00023266"/>
    </source>
</evidence>
<dbReference type="UniPathway" id="UPA00906">
    <property type="reaction ID" value="UER00896"/>
</dbReference>
<accession>A0A5B8IFA1</accession>
<dbReference type="AlphaFoldDB" id="A0A5B8IFA1"/>
<dbReference type="KEGG" id="sqz:FQU76_12935"/>
<dbReference type="HAMAP" id="MF_00423">
    <property type="entry name" value="SelA"/>
    <property type="match status" value="1"/>
</dbReference>
<dbReference type="InterPro" id="IPR015421">
    <property type="entry name" value="PyrdxlP-dep_Trfase_major"/>
</dbReference>
<dbReference type="EMBL" id="CP042266">
    <property type="protein sequence ID" value="QDY77268.1"/>
    <property type="molecule type" value="Genomic_DNA"/>
</dbReference>
<dbReference type="Proteomes" id="UP000320580">
    <property type="component" value="Chromosome"/>
</dbReference>
<keyword evidence="2 8" id="KW-0963">Cytoplasm</keyword>
<comment type="similarity">
    <text evidence="7 8">Belongs to the SelA family.</text>
</comment>
<proteinExistence type="inferred from homology"/>
<dbReference type="GO" id="GO:0001717">
    <property type="term" value="P:conversion of seryl-tRNAsec to selenocys-tRNAsec"/>
    <property type="evidence" value="ECO:0007669"/>
    <property type="project" value="UniProtKB-UniRule"/>
</dbReference>
<sequence length="513" mass="52623">MRKTGAPGRIPSVREIMDDPRLRDAVAVLGPSEAREAAREVQRSLRSRRVAESAADSVPAATADDARTPADDARTPADDAGTSAGAATPPGSGRRDRPDAVTPGTAPPARRPDPLRTVADAVAEVVAGLPPAPTRHRRVVNATGVLVHTNLGRAPLSRAAVDAVAHLAGTSDLELDLEQNRRGPRGRGALDALRAAVPAAGGVHVVNNNAAALVLAATALAGTGREIVVSRGELVEIGDGFRLPELLESTGARLREVGTTNRTTVDDYARAIGDNTAFLLQVHPSNFAMTGYVSTPPIAGLAALGRPLVVDIGSGLLTPHPLLPAEPDATTALTQGAALVTASGDKLLGGPQAGLLLGDAGLVEQLRRHPLARALRTGKLTLAALEATLRGPVSPLAAALDRPLPELTARAESLTRRLRAAGVDATAETAESVVGGGGAPGVTFPSAAVTLPADLAPLLRTAVPVPVLARVHKSRLLLDLRSVPDEDDEVLARAVLKAWERRSGGERGPGAAP</sequence>